<proteinExistence type="predicted"/>
<dbReference type="InterPro" id="IPR027417">
    <property type="entry name" value="P-loop_NTPase"/>
</dbReference>
<dbReference type="PANTHER" id="PTHR30050:SF4">
    <property type="entry name" value="ATP-BINDING PROTEIN RV3427C IN INSERTION SEQUENCE-RELATED"/>
    <property type="match status" value="1"/>
</dbReference>
<evidence type="ECO:0000259" key="1">
    <source>
        <dbReference type="Pfam" id="PF01695"/>
    </source>
</evidence>
<dbReference type="InterPro" id="IPR002611">
    <property type="entry name" value="IstB_ATP-bd"/>
</dbReference>
<name>A0A0A0RPW1_9CAUD</name>
<dbReference type="GeneID" id="24607718"/>
<keyword evidence="3" id="KW-1185">Reference proteome</keyword>
<dbReference type="GO" id="GO:0006260">
    <property type="term" value="P:DNA replication"/>
    <property type="evidence" value="ECO:0007669"/>
    <property type="project" value="TreeGrafter"/>
</dbReference>
<dbReference type="RefSeq" id="YP_009151507.1">
    <property type="nucleotide sequence ID" value="NC_027372.1"/>
</dbReference>
<organism evidence="2 3">
    <name type="scientific">Bacillus phage Pascal</name>
    <dbReference type="NCBI Taxonomy" id="1540092"/>
    <lineage>
        <taxon>Viruses</taxon>
        <taxon>Duplodnaviria</taxon>
        <taxon>Heunggongvirae</taxon>
        <taxon>Uroviricota</taxon>
        <taxon>Caudoviricetes</taxon>
        <taxon>Pagevirus</taxon>
        <taxon>Pagevirus pascal</taxon>
    </lineage>
</organism>
<gene>
    <name evidence="2" type="ORF">CPT_Pascal39</name>
</gene>
<dbReference type="EMBL" id="KM236247">
    <property type="protein sequence ID" value="AIW03674.1"/>
    <property type="molecule type" value="Genomic_DNA"/>
</dbReference>
<evidence type="ECO:0000313" key="2">
    <source>
        <dbReference type="EMBL" id="AIW03674.1"/>
    </source>
</evidence>
<dbReference type="PRINTS" id="PR00051">
    <property type="entry name" value="DNAA"/>
</dbReference>
<reference evidence="2 3" key="1">
    <citation type="journal article" date="2015" name="Genome Announc.">
        <title>Complete Genome of Bacillus megaterium Podophage Pascal.</title>
        <authorList>
            <person name="Snowden J.D."/>
            <person name="Vega Gonzalez A.E."/>
            <person name="Maroun J.W."/>
            <person name="Hernandez A.C."/>
            <person name="Kuty Everett G.F."/>
        </authorList>
    </citation>
    <scope>NUCLEOTIDE SEQUENCE [LARGE SCALE GENOMIC DNA]</scope>
</reference>
<protein>
    <submittedName>
        <fullName evidence="2">DNA replication protein DnaC</fullName>
    </submittedName>
</protein>
<accession>A0A0A0RPW1</accession>
<dbReference type="PANTHER" id="PTHR30050">
    <property type="entry name" value="CHROMOSOMAL REPLICATION INITIATOR PROTEIN DNAA"/>
    <property type="match status" value="1"/>
</dbReference>
<dbReference type="Pfam" id="PF01695">
    <property type="entry name" value="IstB_IS21"/>
    <property type="match status" value="1"/>
</dbReference>
<dbReference type="OrthoDB" id="21525at10239"/>
<evidence type="ECO:0000313" key="3">
    <source>
        <dbReference type="Proteomes" id="UP000030208"/>
    </source>
</evidence>
<feature type="domain" description="IstB-like ATP-binding" evidence="1">
    <location>
        <begin position="132"/>
        <end position="214"/>
    </location>
</feature>
<dbReference type="Proteomes" id="UP000030208">
    <property type="component" value="Segment"/>
</dbReference>
<dbReference type="Gene3D" id="3.40.50.300">
    <property type="entry name" value="P-loop containing nucleotide triphosphate hydrolases"/>
    <property type="match status" value="1"/>
</dbReference>
<dbReference type="CDD" id="cd00009">
    <property type="entry name" value="AAA"/>
    <property type="match status" value="1"/>
</dbReference>
<dbReference type="InterPro" id="IPR020591">
    <property type="entry name" value="Chromosome_initiator_DnaA-like"/>
</dbReference>
<dbReference type="GO" id="GO:0005524">
    <property type="term" value="F:ATP binding"/>
    <property type="evidence" value="ECO:0007669"/>
    <property type="project" value="InterPro"/>
</dbReference>
<dbReference type="KEGG" id="vg:24607718"/>
<dbReference type="SUPFAM" id="SSF52540">
    <property type="entry name" value="P-loop containing nucleoside triphosphate hydrolases"/>
    <property type="match status" value="1"/>
</dbReference>
<sequence>MGMLKKFDMSGIMLRNFPKQFPELASAKDVSVKNTECPKCQELTMWVYSYEIDNQRFEKPSQPKCNSCGTKELQSLTTQHFVEKRINQLNDNWYILTEKQGQYGFKNFIYDNPVLDKAYKQVYKYLTDISQNNIMNERNLLLQGSTGTGKTHLTTALARTLKHRGFSVGYVTAEELFSKFKRTFGQVDSDKLQERIFHEMSSLDILVIDDIGTEANKIVEDTSWSGNTWTKIIEARSNKCNVWTTNHDEEQLYKVVGQRAYSRMHEETHFINMFTDDNRKEKAIKN</sequence>